<reference evidence="2 3" key="1">
    <citation type="submission" date="2017-12" db="EMBL/GenBank/DDBJ databases">
        <title>The genome sequence of Caulobacter flavus CGMCC1 15093.</title>
        <authorList>
            <person name="Gao J."/>
            <person name="Mao X."/>
            <person name="Sun J."/>
        </authorList>
    </citation>
    <scope>NUCLEOTIDE SEQUENCE [LARGE SCALE GENOMIC DNA]</scope>
    <source>
        <strain evidence="2 3">CGMCC1 15093</strain>
    </source>
</reference>
<gene>
    <name evidence="1" type="ORF">C1707_09080</name>
    <name evidence="2" type="ORF">CFHF_14765</name>
</gene>
<protein>
    <submittedName>
        <fullName evidence="2">Uncharacterized protein</fullName>
    </submittedName>
</protein>
<dbReference type="AlphaFoldDB" id="A0A2N5CRU3"/>
<evidence type="ECO:0000313" key="2">
    <source>
        <dbReference type="EMBL" id="PLR12698.1"/>
    </source>
</evidence>
<proteinExistence type="predicted"/>
<evidence type="ECO:0000313" key="1">
    <source>
        <dbReference type="EMBL" id="AYV46401.1"/>
    </source>
</evidence>
<reference evidence="1 4" key="2">
    <citation type="submission" date="2018-01" db="EMBL/GenBank/DDBJ databases">
        <title>Complete genome sequence of Caulobacter flavus RHGG3.</title>
        <authorList>
            <person name="Yang E."/>
        </authorList>
    </citation>
    <scope>NUCLEOTIDE SEQUENCE [LARGE SCALE GENOMIC DNA]</scope>
    <source>
        <strain evidence="1 4">RHGG3</strain>
    </source>
</reference>
<name>A0A2N5CRU3_9CAUL</name>
<dbReference type="Proteomes" id="UP000234483">
    <property type="component" value="Unassembled WGS sequence"/>
</dbReference>
<accession>A0A2N5CRU3</accession>
<dbReference type="EMBL" id="PJRQ01000030">
    <property type="protein sequence ID" value="PLR12698.1"/>
    <property type="molecule type" value="Genomic_DNA"/>
</dbReference>
<dbReference type="RefSeq" id="WP_101713763.1">
    <property type="nucleotide sequence ID" value="NZ_CP026100.1"/>
</dbReference>
<dbReference type="EMBL" id="CP026100">
    <property type="protein sequence ID" value="AYV46401.1"/>
    <property type="molecule type" value="Genomic_DNA"/>
</dbReference>
<evidence type="ECO:0000313" key="4">
    <source>
        <dbReference type="Proteomes" id="UP000281192"/>
    </source>
</evidence>
<dbReference type="KEGG" id="cfh:C1707_09080"/>
<organism evidence="2 3">
    <name type="scientific">Caulobacter flavus</name>
    <dbReference type="NCBI Taxonomy" id="1679497"/>
    <lineage>
        <taxon>Bacteria</taxon>
        <taxon>Pseudomonadati</taxon>
        <taxon>Pseudomonadota</taxon>
        <taxon>Alphaproteobacteria</taxon>
        <taxon>Caulobacterales</taxon>
        <taxon>Caulobacteraceae</taxon>
        <taxon>Caulobacter</taxon>
    </lineage>
</organism>
<evidence type="ECO:0000313" key="3">
    <source>
        <dbReference type="Proteomes" id="UP000234483"/>
    </source>
</evidence>
<dbReference type="Proteomes" id="UP000281192">
    <property type="component" value="Chromosome"/>
</dbReference>
<keyword evidence="4" id="KW-1185">Reference proteome</keyword>
<sequence length="150" mass="16056">MSFDVFLQASDATPDGPDFDQAVEVVLASLGAQRNGVVVVLRDGGGFEWFDGMAALRGLTPGTCDVLFAIAEATASFILPTDGKDRALRTPGNPGQPPEDFLPIEPVGDAMALYAALAPAFETWSDYRDQALADPPPRKKSWLSQLFSRP</sequence>